<name>A0A3G3K3H2_9BACL</name>
<dbReference type="PANTHER" id="PTHR46268">
    <property type="entry name" value="STRESS RESPONSE PROTEIN NHAX"/>
    <property type="match status" value="1"/>
</dbReference>
<reference evidence="3 4" key="1">
    <citation type="submission" date="2018-10" db="EMBL/GenBank/DDBJ databases">
        <title>Genome Sequence of Cohnella sp.</title>
        <authorList>
            <person name="Srinivasan S."/>
            <person name="Kim M.K."/>
        </authorList>
    </citation>
    <scope>NUCLEOTIDE SEQUENCE [LARGE SCALE GENOMIC DNA]</scope>
    <source>
        <strain evidence="3 4">18JY8-7</strain>
    </source>
</reference>
<dbReference type="EMBL" id="CP033433">
    <property type="protein sequence ID" value="AYQ75064.1"/>
    <property type="molecule type" value="Genomic_DNA"/>
</dbReference>
<proteinExistence type="inferred from homology"/>
<accession>A0A3G3K3H2</accession>
<sequence>MSMTIRSIVLAYDGSEMSKRASAIAGEMAERFGASVEAVHVLELPRPAVTVEAAVPAPPEVLEEFRVNARDLLNQAYESLPDNVARKTTLLEGSPGPSLVDYAKRVNADLILIGHRGLNGLERFFVGSVSEYVLRHAHCPVLIMKE</sequence>
<evidence type="ECO:0000313" key="4">
    <source>
        <dbReference type="Proteomes" id="UP000269097"/>
    </source>
</evidence>
<gene>
    <name evidence="3" type="ORF">EAV92_22410</name>
</gene>
<evidence type="ECO:0000256" key="1">
    <source>
        <dbReference type="ARBA" id="ARBA00008791"/>
    </source>
</evidence>
<dbReference type="InterPro" id="IPR014729">
    <property type="entry name" value="Rossmann-like_a/b/a_fold"/>
</dbReference>
<dbReference type="RefSeq" id="WP_123043144.1">
    <property type="nucleotide sequence ID" value="NZ_CP033433.1"/>
</dbReference>
<dbReference type="InterPro" id="IPR006015">
    <property type="entry name" value="Universal_stress_UspA"/>
</dbReference>
<dbReference type="SUPFAM" id="SSF52402">
    <property type="entry name" value="Adenine nucleotide alpha hydrolases-like"/>
    <property type="match status" value="1"/>
</dbReference>
<feature type="domain" description="UspA" evidence="2">
    <location>
        <begin position="5"/>
        <end position="145"/>
    </location>
</feature>
<dbReference type="InterPro" id="IPR006016">
    <property type="entry name" value="UspA"/>
</dbReference>
<dbReference type="PANTHER" id="PTHR46268:SF6">
    <property type="entry name" value="UNIVERSAL STRESS PROTEIN UP12"/>
    <property type="match status" value="1"/>
</dbReference>
<evidence type="ECO:0000259" key="2">
    <source>
        <dbReference type="Pfam" id="PF00582"/>
    </source>
</evidence>
<dbReference type="Pfam" id="PF00582">
    <property type="entry name" value="Usp"/>
    <property type="match status" value="1"/>
</dbReference>
<organism evidence="3 4">
    <name type="scientific">Cohnella candidum</name>
    <dbReference type="NCBI Taxonomy" id="2674991"/>
    <lineage>
        <taxon>Bacteria</taxon>
        <taxon>Bacillati</taxon>
        <taxon>Bacillota</taxon>
        <taxon>Bacilli</taxon>
        <taxon>Bacillales</taxon>
        <taxon>Paenibacillaceae</taxon>
        <taxon>Cohnella</taxon>
    </lineage>
</organism>
<keyword evidence="4" id="KW-1185">Reference proteome</keyword>
<dbReference type="Gene3D" id="3.40.50.620">
    <property type="entry name" value="HUPs"/>
    <property type="match status" value="1"/>
</dbReference>
<comment type="similarity">
    <text evidence="1">Belongs to the universal stress protein A family.</text>
</comment>
<dbReference type="Proteomes" id="UP000269097">
    <property type="component" value="Chromosome"/>
</dbReference>
<dbReference type="PRINTS" id="PR01438">
    <property type="entry name" value="UNVRSLSTRESS"/>
</dbReference>
<dbReference type="AlphaFoldDB" id="A0A3G3K3H2"/>
<dbReference type="KEGG" id="coh:EAV92_22410"/>
<evidence type="ECO:0000313" key="3">
    <source>
        <dbReference type="EMBL" id="AYQ75064.1"/>
    </source>
</evidence>
<protein>
    <submittedName>
        <fullName evidence="3">Universal stress protein</fullName>
    </submittedName>
</protein>
<dbReference type="CDD" id="cd00293">
    <property type="entry name" value="USP-like"/>
    <property type="match status" value="1"/>
</dbReference>